<name>A0AA88KU73_ARTSF</name>
<keyword evidence="2" id="KW-1185">Reference proteome</keyword>
<reference evidence="1" key="1">
    <citation type="submission" date="2023-07" db="EMBL/GenBank/DDBJ databases">
        <title>Chromosome-level genome assembly of Artemia franciscana.</title>
        <authorList>
            <person name="Jo E."/>
        </authorList>
    </citation>
    <scope>NUCLEOTIDE SEQUENCE</scope>
    <source>
        <tissue evidence="1">Whole body</tissue>
    </source>
</reference>
<evidence type="ECO:0000313" key="1">
    <source>
        <dbReference type="EMBL" id="KAK2703287.1"/>
    </source>
</evidence>
<dbReference type="AlphaFoldDB" id="A0AA88KU73"/>
<dbReference type="EMBL" id="JAVRJZ010000107">
    <property type="protein sequence ID" value="KAK2703287.1"/>
    <property type="molecule type" value="Genomic_DNA"/>
</dbReference>
<protein>
    <submittedName>
        <fullName evidence="1">Uncharacterized protein</fullName>
    </submittedName>
</protein>
<evidence type="ECO:0000313" key="2">
    <source>
        <dbReference type="Proteomes" id="UP001187531"/>
    </source>
</evidence>
<dbReference type="Proteomes" id="UP001187531">
    <property type="component" value="Unassembled WGS sequence"/>
</dbReference>
<organism evidence="1 2">
    <name type="scientific">Artemia franciscana</name>
    <name type="common">Brine shrimp</name>
    <name type="synonym">Artemia sanfranciscana</name>
    <dbReference type="NCBI Taxonomy" id="6661"/>
    <lineage>
        <taxon>Eukaryota</taxon>
        <taxon>Metazoa</taxon>
        <taxon>Ecdysozoa</taxon>
        <taxon>Arthropoda</taxon>
        <taxon>Crustacea</taxon>
        <taxon>Branchiopoda</taxon>
        <taxon>Anostraca</taxon>
        <taxon>Artemiidae</taxon>
        <taxon>Artemia</taxon>
    </lineage>
</organism>
<proteinExistence type="predicted"/>
<accession>A0AA88KU73</accession>
<sequence length="215" mass="23656">MDVQTALRLPKSGGGLEAVNAVDSTNYRSRGNFNRRGNFWHRYEALQLPKSGAGNSFKGQNSGNSSNATTHVFVAAETDVFCKNIVESVVECDVSLSIRVDSDLSVIKSDSSPYVEIDAVRHSKLSEIDDQLVEIDESGFFNLILVNNADIPVKKLILRYLYATSENELISDPAGVINHVISVLGKGPQKQAHRLPEDMSETEFAELFDVSHVKD</sequence>
<gene>
    <name evidence="1" type="ORF">QYM36_018204</name>
</gene>
<comment type="caution">
    <text evidence="1">The sequence shown here is derived from an EMBL/GenBank/DDBJ whole genome shotgun (WGS) entry which is preliminary data.</text>
</comment>